<dbReference type="Pfam" id="PF13426">
    <property type="entry name" value="PAS_9"/>
    <property type="match status" value="1"/>
</dbReference>
<evidence type="ECO:0000256" key="1">
    <source>
        <dbReference type="ARBA" id="ARBA00004370"/>
    </source>
</evidence>
<dbReference type="RefSeq" id="WP_167077734.1">
    <property type="nucleotide sequence ID" value="NZ_VVIW01000010.1"/>
</dbReference>
<feature type="domain" description="GGDEF" evidence="9">
    <location>
        <begin position="550"/>
        <end position="683"/>
    </location>
</feature>
<sequence length="950" mass="103491">MGNLLRRVRISVSVSAALALVVGLGLTALLFASVRRVESQAHALQFKQHATLRINAVSGGLSDAIEQLMVVNQLFNTVGVVSREQFHTFTAPLLARYPELHALSFQRLISDAERPAYEAAMRRRQPGFTITEYIDERQGPARRRASYNVVDYIEPAQGNEAALGLDTAALLTYDDARSRSRRNGRATATGLLSLVQQQGFHTGFLVLAPIYQRQAPQASSRQREQAVIGETAAVFRVDHLIHTLLGAARLLDRPGMSINIYAAPSAAPAQLAFSNGAPPPAASAGTSALLPSWLVVDHPAPVATVFYVAGEPWFIEVAQQPRSFIDNHAGSWYALLGGVLSSLLAAAYIYSLVSRHSTIERVAGERTAALQFANLRLSEDLALRKRTEKALRLREKVIEVSANSVIICNAEGPDYAVEYVNPAFEAISGYSAAEVIGKGLKTLQGAGHDQQNIAEISAALREQREGHAVLRSYRKDGSGYWNDLFIAPVRDDAGLISHFVVAQYDISAVMRFEAELQYQAGHDALTGLANRHLLAERLSNAIADAARAGAGLWVVFVDLDRFKFVNDTLGHEAGDAMLRVLGERLKSAVGEADTVARMGGDEFMVVLPGDQGNGAGLRVLQRITEAIAQPLLIQAHEFFVTCSLGVAVYPDDGATAETLTKHADIAMYRAKELGRNNYQFYCPAMNARTLERLQIEADLRHALERNELVLHYQPQIDVISGNIAGMEALLRWEHPVLGVVSPLRFIGLAEEMGLIIPIGAWVIRTACLQNMAWQKAGLGKLRMAVNLSARQFTGKDLLQSVADALEESGLAARYLELELTESMVMNDVDNAITILRRLKELGVHIAIDDFGTGYSSLSYLRRFPIDVLKVDQSFVADIALGADGAAIVVSIISLAHSLRLKVIAEGVETAEQLAFLREHGCDEVQGYFFSRPVGALEFEHLLAHGTCAMA</sequence>
<evidence type="ECO:0000313" key="11">
    <source>
        <dbReference type="Proteomes" id="UP000819052"/>
    </source>
</evidence>
<feature type="domain" description="PAC" evidence="6">
    <location>
        <begin position="464"/>
        <end position="518"/>
    </location>
</feature>
<dbReference type="PROSITE" id="PS50883">
    <property type="entry name" value="EAL"/>
    <property type="match status" value="1"/>
</dbReference>
<evidence type="ECO:0000256" key="2">
    <source>
        <dbReference type="ARBA" id="ARBA00022692"/>
    </source>
</evidence>
<dbReference type="Gene3D" id="3.30.450.20">
    <property type="entry name" value="PAS domain"/>
    <property type="match status" value="1"/>
</dbReference>
<accession>A0ABX0MDA2</accession>
<dbReference type="SMART" id="SM00052">
    <property type="entry name" value="EAL"/>
    <property type="match status" value="1"/>
</dbReference>
<dbReference type="InterPro" id="IPR035919">
    <property type="entry name" value="EAL_sf"/>
</dbReference>
<feature type="domain" description="PAS" evidence="5">
    <location>
        <begin position="390"/>
        <end position="438"/>
    </location>
</feature>
<dbReference type="PROSITE" id="PS50113">
    <property type="entry name" value="PAC"/>
    <property type="match status" value="1"/>
</dbReference>
<proteinExistence type="predicted"/>
<dbReference type="InterPro" id="IPR043128">
    <property type="entry name" value="Rev_trsase/Diguanyl_cyclase"/>
</dbReference>
<dbReference type="PROSITE" id="PS50887">
    <property type="entry name" value="GGDEF"/>
    <property type="match status" value="1"/>
</dbReference>
<dbReference type="SMART" id="SM00086">
    <property type="entry name" value="PAC"/>
    <property type="match status" value="1"/>
</dbReference>
<comment type="caution">
    <text evidence="10">The sequence shown here is derived from an EMBL/GenBank/DDBJ whole genome shotgun (WGS) entry which is preliminary data.</text>
</comment>
<dbReference type="EMBL" id="VVIW01000010">
    <property type="protein sequence ID" value="NHZ41971.1"/>
    <property type="molecule type" value="Genomic_DNA"/>
</dbReference>
<keyword evidence="11" id="KW-1185">Reference proteome</keyword>
<dbReference type="PANTHER" id="PTHR44757">
    <property type="entry name" value="DIGUANYLATE CYCLASE DGCP"/>
    <property type="match status" value="1"/>
</dbReference>
<evidence type="ECO:0000256" key="4">
    <source>
        <dbReference type="ARBA" id="ARBA00023136"/>
    </source>
</evidence>
<reference evidence="10 11" key="1">
    <citation type="submission" date="2019-09" db="EMBL/GenBank/DDBJ databases">
        <title>Taxonomy of Antarctic Massilia spp.: description of Massilia rubra sp. nov., Massilia aquatica sp. nov., Massilia mucilaginosa sp. nov., Massilia frigida sp. nov. isolated from streams, lakes and regoliths.</title>
        <authorList>
            <person name="Holochova P."/>
            <person name="Sedlacek I."/>
            <person name="Kralova S."/>
            <person name="Maslanova I."/>
            <person name="Busse H.-J."/>
            <person name="Stankova E."/>
            <person name="Vrbovska V."/>
            <person name="Kovarovic V."/>
            <person name="Bartak M."/>
            <person name="Svec P."/>
            <person name="Pantucek R."/>
        </authorList>
    </citation>
    <scope>NUCLEOTIDE SEQUENCE [LARGE SCALE GENOMIC DNA]</scope>
    <source>
        <strain evidence="10 11">CCM 8693</strain>
    </source>
</reference>
<dbReference type="InterPro" id="IPR000160">
    <property type="entry name" value="GGDEF_dom"/>
</dbReference>
<dbReference type="SMART" id="SM00091">
    <property type="entry name" value="PAS"/>
    <property type="match status" value="1"/>
</dbReference>
<dbReference type="CDD" id="cd00130">
    <property type="entry name" value="PAS"/>
    <property type="match status" value="1"/>
</dbReference>
<dbReference type="SUPFAM" id="SSF141868">
    <property type="entry name" value="EAL domain-like"/>
    <property type="match status" value="1"/>
</dbReference>
<dbReference type="Pfam" id="PF00563">
    <property type="entry name" value="EAL"/>
    <property type="match status" value="1"/>
</dbReference>
<dbReference type="SUPFAM" id="SSF55785">
    <property type="entry name" value="PYP-like sensor domain (PAS domain)"/>
    <property type="match status" value="1"/>
</dbReference>
<evidence type="ECO:0000313" key="10">
    <source>
        <dbReference type="EMBL" id="NHZ41971.1"/>
    </source>
</evidence>
<evidence type="ECO:0000259" key="9">
    <source>
        <dbReference type="PROSITE" id="PS50887"/>
    </source>
</evidence>
<dbReference type="InterPro" id="IPR001610">
    <property type="entry name" value="PAC"/>
</dbReference>
<dbReference type="InterPro" id="IPR000700">
    <property type="entry name" value="PAS-assoc_C"/>
</dbReference>
<evidence type="ECO:0000259" key="8">
    <source>
        <dbReference type="PROSITE" id="PS50883"/>
    </source>
</evidence>
<dbReference type="SMART" id="SM01079">
    <property type="entry name" value="CHASE"/>
    <property type="match status" value="1"/>
</dbReference>
<dbReference type="CDD" id="cd01948">
    <property type="entry name" value="EAL"/>
    <property type="match status" value="1"/>
</dbReference>
<name>A0ABX0MDA2_9BURK</name>
<dbReference type="Gene3D" id="3.30.450.350">
    <property type="entry name" value="CHASE domain"/>
    <property type="match status" value="1"/>
</dbReference>
<keyword evidence="4" id="KW-0472">Membrane</keyword>
<feature type="domain" description="EAL" evidence="8">
    <location>
        <begin position="692"/>
        <end position="946"/>
    </location>
</feature>
<dbReference type="Gene3D" id="3.20.20.450">
    <property type="entry name" value="EAL domain"/>
    <property type="match status" value="1"/>
</dbReference>
<dbReference type="InterPro" id="IPR000014">
    <property type="entry name" value="PAS"/>
</dbReference>
<dbReference type="NCBIfam" id="TIGR00229">
    <property type="entry name" value="sensory_box"/>
    <property type="match status" value="1"/>
</dbReference>
<feature type="domain" description="CHASE" evidence="7">
    <location>
        <begin position="77"/>
        <end position="244"/>
    </location>
</feature>
<dbReference type="Pfam" id="PF00990">
    <property type="entry name" value="GGDEF"/>
    <property type="match status" value="1"/>
</dbReference>
<dbReference type="InterPro" id="IPR052155">
    <property type="entry name" value="Biofilm_reg_signaling"/>
</dbReference>
<evidence type="ECO:0000259" key="7">
    <source>
        <dbReference type="PROSITE" id="PS50839"/>
    </source>
</evidence>
<protein>
    <submittedName>
        <fullName evidence="10">EAL domain-containing protein</fullName>
    </submittedName>
</protein>
<dbReference type="InterPro" id="IPR035965">
    <property type="entry name" value="PAS-like_dom_sf"/>
</dbReference>
<evidence type="ECO:0000259" key="6">
    <source>
        <dbReference type="PROSITE" id="PS50113"/>
    </source>
</evidence>
<dbReference type="InterPro" id="IPR029787">
    <property type="entry name" value="Nucleotide_cyclase"/>
</dbReference>
<organism evidence="10 11">
    <name type="scientific">Massilia aquatica</name>
    <dbReference type="NCBI Taxonomy" id="2609000"/>
    <lineage>
        <taxon>Bacteria</taxon>
        <taxon>Pseudomonadati</taxon>
        <taxon>Pseudomonadota</taxon>
        <taxon>Betaproteobacteria</taxon>
        <taxon>Burkholderiales</taxon>
        <taxon>Oxalobacteraceae</taxon>
        <taxon>Telluria group</taxon>
        <taxon>Massilia</taxon>
    </lineage>
</organism>
<dbReference type="Proteomes" id="UP000819052">
    <property type="component" value="Unassembled WGS sequence"/>
</dbReference>
<dbReference type="InterPro" id="IPR006189">
    <property type="entry name" value="CHASE_dom"/>
</dbReference>
<comment type="subcellular location">
    <subcellularLocation>
        <location evidence="1">Membrane</location>
    </subcellularLocation>
</comment>
<dbReference type="InterPro" id="IPR001633">
    <property type="entry name" value="EAL_dom"/>
</dbReference>
<evidence type="ECO:0000259" key="5">
    <source>
        <dbReference type="PROSITE" id="PS50112"/>
    </source>
</evidence>
<dbReference type="CDD" id="cd01949">
    <property type="entry name" value="GGDEF"/>
    <property type="match status" value="1"/>
</dbReference>
<dbReference type="Pfam" id="PF03924">
    <property type="entry name" value="CHASE"/>
    <property type="match status" value="1"/>
</dbReference>
<dbReference type="PROSITE" id="PS50839">
    <property type="entry name" value="CHASE"/>
    <property type="match status" value="1"/>
</dbReference>
<dbReference type="NCBIfam" id="TIGR00254">
    <property type="entry name" value="GGDEF"/>
    <property type="match status" value="1"/>
</dbReference>
<dbReference type="SMART" id="SM00267">
    <property type="entry name" value="GGDEF"/>
    <property type="match status" value="1"/>
</dbReference>
<keyword evidence="3" id="KW-1133">Transmembrane helix</keyword>
<dbReference type="PANTHER" id="PTHR44757:SF2">
    <property type="entry name" value="BIOFILM ARCHITECTURE MAINTENANCE PROTEIN MBAA"/>
    <property type="match status" value="1"/>
</dbReference>
<keyword evidence="2" id="KW-0812">Transmembrane</keyword>
<dbReference type="InterPro" id="IPR042240">
    <property type="entry name" value="CHASE_sf"/>
</dbReference>
<dbReference type="SUPFAM" id="SSF55073">
    <property type="entry name" value="Nucleotide cyclase"/>
    <property type="match status" value="1"/>
</dbReference>
<dbReference type="PROSITE" id="PS50112">
    <property type="entry name" value="PAS"/>
    <property type="match status" value="1"/>
</dbReference>
<evidence type="ECO:0000256" key="3">
    <source>
        <dbReference type="ARBA" id="ARBA00022989"/>
    </source>
</evidence>
<dbReference type="Gene3D" id="3.30.70.270">
    <property type="match status" value="1"/>
</dbReference>
<gene>
    <name evidence="10" type="ORF">F1609_17630</name>
</gene>